<keyword evidence="4" id="KW-1185">Reference proteome</keyword>
<dbReference type="Proteomes" id="UP000006564">
    <property type="component" value="Chromosome 5"/>
</dbReference>
<feature type="signal peptide" evidence="2">
    <location>
        <begin position="1"/>
        <end position="21"/>
    </location>
</feature>
<evidence type="ECO:0000313" key="4">
    <source>
        <dbReference type="Proteomes" id="UP000006564"/>
    </source>
</evidence>
<proteinExistence type="predicted"/>
<keyword evidence="1" id="KW-0472">Membrane</keyword>
<protein>
    <submittedName>
        <fullName evidence="3">DNA, SC113</fullName>
    </submittedName>
</protein>
<reference evidence="3 4" key="1">
    <citation type="journal article" date="2005" name="Nature">
        <title>Genome sequencing and analysis of Aspergillus oryzae.</title>
        <authorList>
            <person name="Machida M."/>
            <person name="Asai K."/>
            <person name="Sano M."/>
            <person name="Tanaka T."/>
            <person name="Kumagai T."/>
            <person name="Terai G."/>
            <person name="Kusumoto K."/>
            <person name="Arima T."/>
            <person name="Akita O."/>
            <person name="Kashiwagi Y."/>
            <person name="Abe K."/>
            <person name="Gomi K."/>
            <person name="Horiuchi H."/>
            <person name="Kitamoto K."/>
            <person name="Kobayashi T."/>
            <person name="Takeuchi M."/>
            <person name="Denning D.W."/>
            <person name="Galagan J.E."/>
            <person name="Nierman W.C."/>
            <person name="Yu J."/>
            <person name="Archer D.B."/>
            <person name="Bennett J.W."/>
            <person name="Bhatnagar D."/>
            <person name="Cleveland T.E."/>
            <person name="Fedorova N.D."/>
            <person name="Gotoh O."/>
            <person name="Horikawa H."/>
            <person name="Hosoyama A."/>
            <person name="Ichinomiya M."/>
            <person name="Igarashi R."/>
            <person name="Iwashita K."/>
            <person name="Juvvadi P.R."/>
            <person name="Kato M."/>
            <person name="Kato Y."/>
            <person name="Kin T."/>
            <person name="Kokubun A."/>
            <person name="Maeda H."/>
            <person name="Maeyama N."/>
            <person name="Maruyama J."/>
            <person name="Nagasaki H."/>
            <person name="Nakajima T."/>
            <person name="Oda K."/>
            <person name="Okada K."/>
            <person name="Paulsen I."/>
            <person name="Sakamoto K."/>
            <person name="Sawano T."/>
            <person name="Takahashi M."/>
            <person name="Takase K."/>
            <person name="Terabayashi Y."/>
            <person name="Wortman J."/>
            <person name="Yamada O."/>
            <person name="Yamagata Y."/>
            <person name="Anazawa H."/>
            <person name="Hata Y."/>
            <person name="Koide Y."/>
            <person name="Komori T."/>
            <person name="Koyama Y."/>
            <person name="Minetoki T."/>
            <person name="Suharnan S."/>
            <person name="Tanaka A."/>
            <person name="Isono K."/>
            <person name="Kuhara S."/>
            <person name="Ogasawara N."/>
            <person name="Kikuchi H."/>
        </authorList>
    </citation>
    <scope>NUCLEOTIDE SEQUENCE [LARGE SCALE GENOMIC DNA]</scope>
    <source>
        <strain evidence="4">ATCC 42149 / RIB 40</strain>
    </source>
</reference>
<keyword evidence="1" id="KW-0812">Transmembrane</keyword>
<gene>
    <name evidence="3" type="ORF">AO090113000087</name>
</gene>
<accession>Q2U5M2</accession>
<dbReference type="KEGG" id="aor:AO090113000087"/>
<dbReference type="EMBL" id="AP007166">
    <property type="protein sequence ID" value="BAE63143.1"/>
    <property type="molecule type" value="Genomic_DNA"/>
</dbReference>
<feature type="chain" id="PRO_5004216951" evidence="2">
    <location>
        <begin position="22"/>
        <end position="147"/>
    </location>
</feature>
<evidence type="ECO:0000313" key="3">
    <source>
        <dbReference type="EMBL" id="BAE63143.1"/>
    </source>
</evidence>
<organism evidence="3 4">
    <name type="scientific">Aspergillus oryzae (strain ATCC 42149 / RIB 40)</name>
    <name type="common">Yellow koji mold</name>
    <dbReference type="NCBI Taxonomy" id="510516"/>
    <lineage>
        <taxon>Eukaryota</taxon>
        <taxon>Fungi</taxon>
        <taxon>Dikarya</taxon>
        <taxon>Ascomycota</taxon>
        <taxon>Pezizomycotina</taxon>
        <taxon>Eurotiomycetes</taxon>
        <taxon>Eurotiomycetidae</taxon>
        <taxon>Eurotiales</taxon>
        <taxon>Aspergillaceae</taxon>
        <taxon>Aspergillus</taxon>
        <taxon>Aspergillus subgen. Circumdati</taxon>
    </lineage>
</organism>
<dbReference type="RefSeq" id="XP_023092601.1">
    <property type="nucleotide sequence ID" value="XM_023237810.1"/>
</dbReference>
<keyword evidence="2" id="KW-0732">Signal</keyword>
<keyword evidence="1" id="KW-1133">Transmembrane helix</keyword>
<dbReference type="HOGENOM" id="CLU_1767689_0_0_1"/>
<evidence type="ECO:0000256" key="2">
    <source>
        <dbReference type="SAM" id="SignalP"/>
    </source>
</evidence>
<dbReference type="EMBL" id="BA000053">
    <property type="protein sequence ID" value="BAE63143.1"/>
    <property type="molecule type" value="Genomic_DNA"/>
</dbReference>
<dbReference type="VEuPathDB" id="FungiDB:AO090113000087"/>
<dbReference type="AlphaFoldDB" id="Q2U5M2"/>
<dbReference type="GeneID" id="5995923"/>
<sequence length="147" mass="16816">MLRPFSLSLLLFLSRSFFSLCAFSFSQFSFPCPSFSFSPSSCFSFSHFSFSSFSYFSCFSFSYFSFSSFSLLLIGIENFSRSSLGKRSWNSLICLGLRGQKAVTFFSRSNSRRTPSSPRWTLPLWSEGSWQTSYSGSLPPRSYSRVR</sequence>
<name>Q2U5M2_ASPOR</name>
<evidence type="ECO:0000256" key="1">
    <source>
        <dbReference type="SAM" id="Phobius"/>
    </source>
</evidence>
<feature type="transmembrane region" description="Helical" evidence="1">
    <location>
        <begin position="52"/>
        <end position="76"/>
    </location>
</feature>